<dbReference type="InterPro" id="IPR009057">
    <property type="entry name" value="Homeodomain-like_sf"/>
</dbReference>
<proteinExistence type="predicted"/>
<protein>
    <submittedName>
        <fullName evidence="4">TetR/AcrR family transcriptional regulator</fullName>
    </submittedName>
</protein>
<evidence type="ECO:0000313" key="4">
    <source>
        <dbReference type="EMBL" id="NNM70953.1"/>
    </source>
</evidence>
<accession>A0A849IAG7</accession>
<sequence length="221" mass="25657">MSGAVAAPRKPVRRLPPADRRKQIVEAAVAYFAEFGFEGATRGLAERLGVTQPLIYRYFPSKDELIRAVYEEVYLSRWRGEWIELLGRREMPLRERLIAFYEDFARVVFEPQWMRIYMFSGLRGLDINRWWISFVEDHVLRRVCEEVRMMAGLPDPAQAPITAAEIDGYWLFHGGIFYYGVRENVYGIVPQTPLPRFIEMAIDSFLQGFPATVKEAVARQA</sequence>
<dbReference type="Proteomes" id="UP000564885">
    <property type="component" value="Unassembled WGS sequence"/>
</dbReference>
<reference evidence="4 5" key="1">
    <citation type="submission" date="2020-04" db="EMBL/GenBank/DDBJ databases">
        <title>Enterovirga sp. isolate from soil.</title>
        <authorList>
            <person name="Chea S."/>
            <person name="Kim D.-U."/>
        </authorList>
    </citation>
    <scope>NUCLEOTIDE SEQUENCE [LARGE SCALE GENOMIC DNA]</scope>
    <source>
        <strain evidence="4 5">DB1703</strain>
    </source>
</reference>
<dbReference type="GO" id="GO:0000976">
    <property type="term" value="F:transcription cis-regulatory region binding"/>
    <property type="evidence" value="ECO:0007669"/>
    <property type="project" value="TreeGrafter"/>
</dbReference>
<keyword evidence="1 2" id="KW-0238">DNA-binding</keyword>
<dbReference type="RefSeq" id="WP_171216468.1">
    <property type="nucleotide sequence ID" value="NZ_JABEPP010000001.1"/>
</dbReference>
<feature type="DNA-binding region" description="H-T-H motif" evidence="2">
    <location>
        <begin position="40"/>
        <end position="59"/>
    </location>
</feature>
<evidence type="ECO:0000256" key="1">
    <source>
        <dbReference type="ARBA" id="ARBA00023125"/>
    </source>
</evidence>
<organism evidence="4 5">
    <name type="scientific">Enterovirga aerilata</name>
    <dbReference type="NCBI Taxonomy" id="2730920"/>
    <lineage>
        <taxon>Bacteria</taxon>
        <taxon>Pseudomonadati</taxon>
        <taxon>Pseudomonadota</taxon>
        <taxon>Alphaproteobacteria</taxon>
        <taxon>Hyphomicrobiales</taxon>
        <taxon>Methylobacteriaceae</taxon>
        <taxon>Enterovirga</taxon>
    </lineage>
</organism>
<dbReference type="PRINTS" id="PR00455">
    <property type="entry name" value="HTHTETR"/>
</dbReference>
<gene>
    <name evidence="4" type="ORF">HJG44_00900</name>
</gene>
<dbReference type="Gene3D" id="1.10.357.10">
    <property type="entry name" value="Tetracycline Repressor, domain 2"/>
    <property type="match status" value="1"/>
</dbReference>
<dbReference type="PANTHER" id="PTHR30055">
    <property type="entry name" value="HTH-TYPE TRANSCRIPTIONAL REGULATOR RUTR"/>
    <property type="match status" value="1"/>
</dbReference>
<dbReference type="PROSITE" id="PS50977">
    <property type="entry name" value="HTH_TETR_2"/>
    <property type="match status" value="1"/>
</dbReference>
<dbReference type="GO" id="GO:0003700">
    <property type="term" value="F:DNA-binding transcription factor activity"/>
    <property type="evidence" value="ECO:0007669"/>
    <property type="project" value="TreeGrafter"/>
</dbReference>
<dbReference type="EMBL" id="JABEPP010000001">
    <property type="protein sequence ID" value="NNM70953.1"/>
    <property type="molecule type" value="Genomic_DNA"/>
</dbReference>
<dbReference type="InterPro" id="IPR001647">
    <property type="entry name" value="HTH_TetR"/>
</dbReference>
<name>A0A849IAG7_9HYPH</name>
<evidence type="ECO:0000313" key="5">
    <source>
        <dbReference type="Proteomes" id="UP000564885"/>
    </source>
</evidence>
<keyword evidence="5" id="KW-1185">Reference proteome</keyword>
<dbReference type="Pfam" id="PF00440">
    <property type="entry name" value="TetR_N"/>
    <property type="match status" value="1"/>
</dbReference>
<dbReference type="SUPFAM" id="SSF46689">
    <property type="entry name" value="Homeodomain-like"/>
    <property type="match status" value="1"/>
</dbReference>
<dbReference type="PANTHER" id="PTHR30055:SF181">
    <property type="entry name" value="BLR6905 PROTEIN"/>
    <property type="match status" value="1"/>
</dbReference>
<evidence type="ECO:0000256" key="2">
    <source>
        <dbReference type="PROSITE-ProRule" id="PRU00335"/>
    </source>
</evidence>
<dbReference type="AlphaFoldDB" id="A0A849IAG7"/>
<evidence type="ECO:0000259" key="3">
    <source>
        <dbReference type="PROSITE" id="PS50977"/>
    </source>
</evidence>
<comment type="caution">
    <text evidence="4">The sequence shown here is derived from an EMBL/GenBank/DDBJ whole genome shotgun (WGS) entry which is preliminary data.</text>
</comment>
<feature type="domain" description="HTH tetR-type" evidence="3">
    <location>
        <begin position="18"/>
        <end position="77"/>
    </location>
</feature>
<dbReference type="InterPro" id="IPR050109">
    <property type="entry name" value="HTH-type_TetR-like_transc_reg"/>
</dbReference>